<dbReference type="SUPFAM" id="SSF51412">
    <property type="entry name" value="Inosine monophosphate dehydrogenase (IMPDH)"/>
    <property type="match status" value="1"/>
</dbReference>
<dbReference type="InterPro" id="IPR004136">
    <property type="entry name" value="NMO"/>
</dbReference>
<gene>
    <name evidence="6" type="ORF">DI586_11190</name>
</gene>
<reference evidence="6 7" key="1">
    <citation type="submission" date="2017-08" db="EMBL/GenBank/DDBJ databases">
        <title>Infants hospitalized years apart are colonized by the same room-sourced microbial strains.</title>
        <authorList>
            <person name="Brooks B."/>
            <person name="Olm M.R."/>
            <person name="Firek B.A."/>
            <person name="Baker R."/>
            <person name="Thomas B.C."/>
            <person name="Morowitz M.J."/>
            <person name="Banfield J.F."/>
        </authorList>
    </citation>
    <scope>NUCLEOTIDE SEQUENCE [LARGE SCALE GENOMIC DNA]</scope>
    <source>
        <strain evidence="6">S2_006_000_R2_64</strain>
    </source>
</reference>
<dbReference type="Gene3D" id="3.20.20.70">
    <property type="entry name" value="Aldolase class I"/>
    <property type="match status" value="1"/>
</dbReference>
<protein>
    <submittedName>
        <fullName evidence="6">Nitronate monooxygenase</fullName>
    </submittedName>
</protein>
<sequence>MTDSKPPAISTVFTQLMGCDYPFIAAPMFLVSNEELVVSTSEAGGIGGTPSLNWRSVEQFDAALGAISSRTSKPYAVNLIVNKTSLRMEQDLDVIVKHKVPLVITSLGNPQIVIDKVHAYGGKVFCDVVDLKYALKVQEQGADGVVAVSAGAGGHAGPISPLVLLPYLKQHLKIPVIAAGGISNGKQILAALVLGADGVQIGTRFIASNEAHASKEYKEAILNSAPEDIVMTRRISGTPAAVINTPYIQKIGLDIHPVEKFLRSHPLTMKYAKLMRTILGTRSLEAAADKTTWKTVWSAGQGVGLIEDIKPAADIMKQLAREYWEVRNAL</sequence>
<dbReference type="PANTHER" id="PTHR42747">
    <property type="entry name" value="NITRONATE MONOOXYGENASE-RELATED"/>
    <property type="match status" value="1"/>
</dbReference>
<keyword evidence="4" id="KW-0560">Oxidoreductase</keyword>
<name>A0A2W5FB40_9BACT</name>
<dbReference type="InterPro" id="IPR013785">
    <property type="entry name" value="Aldolase_TIM"/>
</dbReference>
<dbReference type="Pfam" id="PF03060">
    <property type="entry name" value="NMO"/>
    <property type="match status" value="1"/>
</dbReference>
<comment type="similarity">
    <text evidence="1">Belongs to the nitronate monooxygenase family. NMO class I subfamily.</text>
</comment>
<evidence type="ECO:0000256" key="2">
    <source>
        <dbReference type="ARBA" id="ARBA00022630"/>
    </source>
</evidence>
<accession>A0A2W5FB40</accession>
<dbReference type="GO" id="GO:0018580">
    <property type="term" value="F:nitronate monooxygenase activity"/>
    <property type="evidence" value="ECO:0007669"/>
    <property type="project" value="InterPro"/>
</dbReference>
<proteinExistence type="inferred from homology"/>
<keyword evidence="2" id="KW-0285">Flavoprotein</keyword>
<dbReference type="EMBL" id="QFOT01000186">
    <property type="protein sequence ID" value="PZP53325.1"/>
    <property type="molecule type" value="Genomic_DNA"/>
</dbReference>
<evidence type="ECO:0000256" key="1">
    <source>
        <dbReference type="ARBA" id="ARBA00009881"/>
    </source>
</evidence>
<evidence type="ECO:0000313" key="6">
    <source>
        <dbReference type="EMBL" id="PZP53325.1"/>
    </source>
</evidence>
<dbReference type="PANTHER" id="PTHR42747:SF4">
    <property type="entry name" value="BLR1330 PROTEIN"/>
    <property type="match status" value="1"/>
</dbReference>
<evidence type="ECO:0000256" key="4">
    <source>
        <dbReference type="ARBA" id="ARBA00023002"/>
    </source>
</evidence>
<evidence type="ECO:0000313" key="7">
    <source>
        <dbReference type="Proteomes" id="UP000249739"/>
    </source>
</evidence>
<evidence type="ECO:0000256" key="3">
    <source>
        <dbReference type="ARBA" id="ARBA00022643"/>
    </source>
</evidence>
<organism evidence="6 7">
    <name type="scientific">Micavibrio aeruginosavorus</name>
    <dbReference type="NCBI Taxonomy" id="349221"/>
    <lineage>
        <taxon>Bacteria</taxon>
        <taxon>Pseudomonadati</taxon>
        <taxon>Bdellovibrionota</taxon>
        <taxon>Bdellovibrionia</taxon>
        <taxon>Bdellovibrionales</taxon>
        <taxon>Pseudobdellovibrionaceae</taxon>
        <taxon>Micavibrio</taxon>
    </lineage>
</organism>
<dbReference type="CDD" id="cd04730">
    <property type="entry name" value="NPD_like"/>
    <property type="match status" value="1"/>
</dbReference>
<comment type="caution">
    <text evidence="6">The sequence shown here is derived from an EMBL/GenBank/DDBJ whole genome shotgun (WGS) entry which is preliminary data.</text>
</comment>
<dbReference type="Proteomes" id="UP000249739">
    <property type="component" value="Unassembled WGS sequence"/>
</dbReference>
<evidence type="ECO:0000256" key="5">
    <source>
        <dbReference type="ARBA" id="ARBA00023033"/>
    </source>
</evidence>
<dbReference type="AlphaFoldDB" id="A0A2W5FB40"/>
<keyword evidence="5 6" id="KW-0503">Monooxygenase</keyword>
<keyword evidence="3" id="KW-0288">FMN</keyword>